<keyword evidence="2" id="KW-1185">Reference proteome</keyword>
<organism evidence="1 2">
    <name type="scientific">Russula earlei</name>
    <dbReference type="NCBI Taxonomy" id="71964"/>
    <lineage>
        <taxon>Eukaryota</taxon>
        <taxon>Fungi</taxon>
        <taxon>Dikarya</taxon>
        <taxon>Basidiomycota</taxon>
        <taxon>Agaricomycotina</taxon>
        <taxon>Agaricomycetes</taxon>
        <taxon>Russulales</taxon>
        <taxon>Russulaceae</taxon>
        <taxon>Russula</taxon>
    </lineage>
</organism>
<comment type="caution">
    <text evidence="1">The sequence shown here is derived from an EMBL/GenBank/DDBJ whole genome shotgun (WGS) entry which is preliminary data.</text>
</comment>
<sequence length="210" mass="23308">MFEPSVWSDGPNCPFFYFSSVLQANINVPCPITFSMVYRFCSDDAIPVAIIGICYQPSTSLHVSLIVDGTKGPSFFIPAHLSLLGALHKSATLNSTGPYWRNISDPHHSHMSFHPKNPYGPHPPFPAPAHADYTRPHPSMPIPNFKEKQKVRVRVTADKWVIGIIISVVYICSMFTPIKYLVEFESVDGSGQRQRGEFSNEDVVPYGPGG</sequence>
<gene>
    <name evidence="1" type="ORF">F5148DRAFT_1165743</name>
</gene>
<dbReference type="Proteomes" id="UP001207468">
    <property type="component" value="Unassembled WGS sequence"/>
</dbReference>
<dbReference type="EMBL" id="JAGFNK010000013">
    <property type="protein sequence ID" value="KAI9512029.1"/>
    <property type="molecule type" value="Genomic_DNA"/>
</dbReference>
<evidence type="ECO:0000313" key="1">
    <source>
        <dbReference type="EMBL" id="KAI9512029.1"/>
    </source>
</evidence>
<protein>
    <submittedName>
        <fullName evidence="1">Uncharacterized protein</fullName>
    </submittedName>
</protein>
<evidence type="ECO:0000313" key="2">
    <source>
        <dbReference type="Proteomes" id="UP001207468"/>
    </source>
</evidence>
<proteinExistence type="predicted"/>
<reference evidence="1" key="1">
    <citation type="submission" date="2021-03" db="EMBL/GenBank/DDBJ databases">
        <title>Evolutionary priming and transition to the ectomycorrhizal habit in an iconic lineage of mushroom-forming fungi: is preadaptation a requirement?</title>
        <authorList>
            <consortium name="DOE Joint Genome Institute"/>
            <person name="Looney B.P."/>
            <person name="Miyauchi S."/>
            <person name="Morin E."/>
            <person name="Drula E."/>
            <person name="Courty P.E."/>
            <person name="Chicoki N."/>
            <person name="Fauchery L."/>
            <person name="Kohler A."/>
            <person name="Kuo A."/>
            <person name="LaButti K."/>
            <person name="Pangilinan J."/>
            <person name="Lipzen A."/>
            <person name="Riley R."/>
            <person name="Andreopoulos W."/>
            <person name="He G."/>
            <person name="Johnson J."/>
            <person name="Barry K.W."/>
            <person name="Grigoriev I.V."/>
            <person name="Nagy L."/>
            <person name="Hibbett D."/>
            <person name="Henrissat B."/>
            <person name="Matheny P.B."/>
            <person name="Labbe J."/>
            <person name="Martin A.F."/>
        </authorList>
    </citation>
    <scope>NUCLEOTIDE SEQUENCE</scope>
    <source>
        <strain evidence="1">BPL698</strain>
    </source>
</reference>
<accession>A0ACC0UJX8</accession>
<name>A0ACC0UJX8_9AGAM</name>